<protein>
    <submittedName>
        <fullName evidence="3">YdcF family protein</fullName>
    </submittedName>
</protein>
<dbReference type="Pfam" id="PF02698">
    <property type="entry name" value="DUF218"/>
    <property type="match status" value="1"/>
</dbReference>
<keyword evidence="1" id="KW-0812">Transmembrane</keyword>
<dbReference type="InterPro" id="IPR051599">
    <property type="entry name" value="Cell_Envelope_Assoc"/>
</dbReference>
<dbReference type="Gene3D" id="3.40.50.620">
    <property type="entry name" value="HUPs"/>
    <property type="match status" value="1"/>
</dbReference>
<sequence length="236" mass="26237">MFFLKKLITYFILPPGLLVIAFALLGILTKRKLAKLIAFSFALFVYLLSIEPIKDVLYKPLEEAYPVPSKPEGDAIVILGGGAYNTGILKEDSTKRLLTGFVLHKQTDLPIILSGGASIGALPEAEIMKGLLLTLGVNKGKIHTDVNSKDTEENAQEVKKLCERLGCKKIILVSSAYHMKRAVLAFQKAGLDVVPYPTDFKRDMKYNLYSLLPKMGVFADSYKALREYLGLVWYSF</sequence>
<evidence type="ECO:0000259" key="2">
    <source>
        <dbReference type="Pfam" id="PF02698"/>
    </source>
</evidence>
<dbReference type="InterPro" id="IPR014729">
    <property type="entry name" value="Rossmann-like_a/b/a_fold"/>
</dbReference>
<dbReference type="InterPro" id="IPR003848">
    <property type="entry name" value="DUF218"/>
</dbReference>
<dbReference type="GO" id="GO:0000270">
    <property type="term" value="P:peptidoglycan metabolic process"/>
    <property type="evidence" value="ECO:0007669"/>
    <property type="project" value="TreeGrafter"/>
</dbReference>
<dbReference type="CDD" id="cd06259">
    <property type="entry name" value="YdcF-like"/>
    <property type="match status" value="1"/>
</dbReference>
<comment type="caution">
    <text evidence="3">The sequence shown here is derived from an EMBL/GenBank/DDBJ whole genome shotgun (WGS) entry which is preliminary data.</text>
</comment>
<dbReference type="AlphaFoldDB" id="A0A7C5X3H6"/>
<dbReference type="GO" id="GO:0043164">
    <property type="term" value="P:Gram-negative-bacterium-type cell wall biogenesis"/>
    <property type="evidence" value="ECO:0007669"/>
    <property type="project" value="TreeGrafter"/>
</dbReference>
<dbReference type="GO" id="GO:0005886">
    <property type="term" value="C:plasma membrane"/>
    <property type="evidence" value="ECO:0007669"/>
    <property type="project" value="TreeGrafter"/>
</dbReference>
<proteinExistence type="predicted"/>
<feature type="transmembrane region" description="Helical" evidence="1">
    <location>
        <begin position="7"/>
        <end position="27"/>
    </location>
</feature>
<dbReference type="EMBL" id="DSAC01000020">
    <property type="protein sequence ID" value="HHO73314.1"/>
    <property type="molecule type" value="Genomic_DNA"/>
</dbReference>
<accession>A0A7C5X3H6</accession>
<feature type="domain" description="DUF218" evidence="2">
    <location>
        <begin position="74"/>
        <end position="230"/>
    </location>
</feature>
<gene>
    <name evidence="3" type="ORF">ENN04_01595</name>
</gene>
<evidence type="ECO:0000313" key="3">
    <source>
        <dbReference type="EMBL" id="HHO73314.1"/>
    </source>
</evidence>
<keyword evidence="1" id="KW-0472">Membrane</keyword>
<evidence type="ECO:0000256" key="1">
    <source>
        <dbReference type="SAM" id="Phobius"/>
    </source>
</evidence>
<reference evidence="3" key="1">
    <citation type="journal article" date="2020" name="mSystems">
        <title>Genome- and Community-Level Interaction Insights into Carbon Utilization and Element Cycling Functions of Hydrothermarchaeota in Hydrothermal Sediment.</title>
        <authorList>
            <person name="Zhou Z."/>
            <person name="Liu Y."/>
            <person name="Xu W."/>
            <person name="Pan J."/>
            <person name="Luo Z.H."/>
            <person name="Li M."/>
        </authorList>
    </citation>
    <scope>NUCLEOTIDE SEQUENCE [LARGE SCALE GENOMIC DNA]</scope>
    <source>
        <strain evidence="3">SpSt-114</strain>
    </source>
</reference>
<organism evidence="3">
    <name type="scientific">Thermocrinis ruber</name>
    <dbReference type="NCBI Taxonomy" id="75906"/>
    <lineage>
        <taxon>Bacteria</taxon>
        <taxon>Pseudomonadati</taxon>
        <taxon>Aquificota</taxon>
        <taxon>Aquificia</taxon>
        <taxon>Aquificales</taxon>
        <taxon>Aquificaceae</taxon>
        <taxon>Thermocrinis</taxon>
    </lineage>
</organism>
<keyword evidence="1" id="KW-1133">Transmembrane helix</keyword>
<dbReference type="PANTHER" id="PTHR30336:SF4">
    <property type="entry name" value="ENVELOPE BIOGENESIS FACTOR ELYC"/>
    <property type="match status" value="1"/>
</dbReference>
<dbReference type="PANTHER" id="PTHR30336">
    <property type="entry name" value="INNER MEMBRANE PROTEIN, PROBABLE PERMEASE"/>
    <property type="match status" value="1"/>
</dbReference>
<name>A0A7C5X3H6_9AQUI</name>